<sequence>MDWIAENKDWLFSGIAIALPLAIVGWFISSRKNRQSQKGGNNSTNIQVGRDFKMGSSKDDE</sequence>
<evidence type="ECO:0000256" key="2">
    <source>
        <dbReference type="SAM" id="Phobius"/>
    </source>
</evidence>
<organism evidence="3 4">
    <name type="scientific">Idiomarina zobellii</name>
    <dbReference type="NCBI Taxonomy" id="86103"/>
    <lineage>
        <taxon>Bacteria</taxon>
        <taxon>Pseudomonadati</taxon>
        <taxon>Pseudomonadota</taxon>
        <taxon>Gammaproteobacteria</taxon>
        <taxon>Alteromonadales</taxon>
        <taxon>Idiomarinaceae</taxon>
        <taxon>Idiomarina</taxon>
    </lineage>
</organism>
<evidence type="ECO:0000256" key="1">
    <source>
        <dbReference type="SAM" id="MobiDB-lite"/>
    </source>
</evidence>
<feature type="transmembrane region" description="Helical" evidence="2">
    <location>
        <begin position="12"/>
        <end position="29"/>
    </location>
</feature>
<proteinExistence type="predicted"/>
<keyword evidence="2" id="KW-0472">Membrane</keyword>
<keyword evidence="2" id="KW-1133">Transmembrane helix</keyword>
<dbReference type="AlphaFoldDB" id="A0A837NCN3"/>
<feature type="compositionally biased region" description="Basic and acidic residues" evidence="1">
    <location>
        <begin position="50"/>
        <end position="61"/>
    </location>
</feature>
<dbReference type="EMBL" id="LHSG01000026">
    <property type="protein sequence ID" value="KPD20545.1"/>
    <property type="molecule type" value="Genomic_DNA"/>
</dbReference>
<comment type="caution">
    <text evidence="3">The sequence shown here is derived from an EMBL/GenBank/DDBJ whole genome shotgun (WGS) entry which is preliminary data.</text>
</comment>
<accession>A0A837NCN3</accession>
<evidence type="ECO:0000313" key="3">
    <source>
        <dbReference type="EMBL" id="KPD20545.1"/>
    </source>
</evidence>
<evidence type="ECO:0000313" key="4">
    <source>
        <dbReference type="Proteomes" id="UP000053030"/>
    </source>
</evidence>
<dbReference type="RefSeq" id="WP_053954627.1">
    <property type="nucleotide sequence ID" value="NZ_FNCB01000027.1"/>
</dbReference>
<feature type="region of interest" description="Disordered" evidence="1">
    <location>
        <begin position="32"/>
        <end position="61"/>
    </location>
</feature>
<feature type="compositionally biased region" description="Polar residues" evidence="1">
    <location>
        <begin position="36"/>
        <end position="47"/>
    </location>
</feature>
<reference evidence="3 4" key="1">
    <citation type="submission" date="2015-08" db="EMBL/GenBank/DDBJ databases">
        <title>Genome sequencing and assembly of the deep-sea bacterium Idiomarina zobellii.</title>
        <authorList>
            <person name="Mithoefer S.D."/>
            <person name="Rheaume B.A."/>
            <person name="MacLea K.S."/>
        </authorList>
    </citation>
    <scope>NUCLEOTIDE SEQUENCE [LARGE SCALE GENOMIC DNA]</scope>
    <source>
        <strain evidence="3 4">KMM 231</strain>
    </source>
</reference>
<gene>
    <name evidence="3" type="ORF">AFK76_12525</name>
</gene>
<keyword evidence="4" id="KW-1185">Reference proteome</keyword>
<name>A0A837NCN3_9GAMM</name>
<protein>
    <submittedName>
        <fullName evidence="3">Uncharacterized protein</fullName>
    </submittedName>
</protein>
<keyword evidence="2" id="KW-0812">Transmembrane</keyword>
<dbReference type="Proteomes" id="UP000053030">
    <property type="component" value="Unassembled WGS sequence"/>
</dbReference>
<dbReference type="OrthoDB" id="9182560at2"/>